<dbReference type="EMBL" id="AZHB01000028">
    <property type="protein sequence ID" value="OAA54688.1"/>
    <property type="molecule type" value="Genomic_DNA"/>
</dbReference>
<protein>
    <submittedName>
        <fullName evidence="2">Uncharacterized protein</fullName>
    </submittedName>
</protein>
<evidence type="ECO:0000256" key="1">
    <source>
        <dbReference type="SAM" id="MobiDB-lite"/>
    </source>
</evidence>
<name>A0A167MRX4_CORFA</name>
<keyword evidence="3" id="KW-1185">Reference proteome</keyword>
<sequence>MKPSATIWAAAGSIGAAAAQSVSDNPSPTTAASAPSCTATLLTKLCDYPSPGPEFAVASSGREFCWGYCQRSALPCSFIVFAAGNPYTGSGTCWVYPGQAFDASKGASGSSCANPYLSVYDKPTCAGGGGGGGGTSPADRVPAGCSAAVASPSPLAALCDYPTPPNDCRDSCAASAGAPDCLAQCAMRADGCAYAVFRAGSSSKSPYASGTCWMYPEGSYDGAAGKACGDGVAPQLYVYNNTCPRPSPTAPKTSASATASSAAGKGQSGGGSGTADSVAATTSHNSAPTARALSHGIVMGAAALAWNAL</sequence>
<dbReference type="Proteomes" id="UP000076744">
    <property type="component" value="Unassembled WGS sequence"/>
</dbReference>
<evidence type="ECO:0000313" key="2">
    <source>
        <dbReference type="EMBL" id="OAA54688.1"/>
    </source>
</evidence>
<dbReference type="RefSeq" id="XP_018700974.1">
    <property type="nucleotide sequence ID" value="XM_018851892.1"/>
</dbReference>
<proteinExistence type="predicted"/>
<dbReference type="GeneID" id="30024581"/>
<feature type="region of interest" description="Disordered" evidence="1">
    <location>
        <begin position="249"/>
        <end position="283"/>
    </location>
</feature>
<accession>A0A167MRX4</accession>
<feature type="compositionally biased region" description="Low complexity" evidence="1">
    <location>
        <begin position="250"/>
        <end position="265"/>
    </location>
</feature>
<evidence type="ECO:0000313" key="3">
    <source>
        <dbReference type="Proteomes" id="UP000076744"/>
    </source>
</evidence>
<dbReference type="OrthoDB" id="4870350at2759"/>
<reference evidence="2 3" key="1">
    <citation type="journal article" date="2016" name="Genome Biol. Evol.">
        <title>Divergent and convergent evolution of fungal pathogenicity.</title>
        <authorList>
            <person name="Shang Y."/>
            <person name="Xiao G."/>
            <person name="Zheng P."/>
            <person name="Cen K."/>
            <person name="Zhan S."/>
            <person name="Wang C."/>
        </authorList>
    </citation>
    <scope>NUCLEOTIDE SEQUENCE [LARGE SCALE GENOMIC DNA]</scope>
    <source>
        <strain evidence="2 3">ARSEF 2679</strain>
    </source>
</reference>
<comment type="caution">
    <text evidence="2">The sequence shown here is derived from an EMBL/GenBank/DDBJ whole genome shotgun (WGS) entry which is preliminary data.</text>
</comment>
<organism evidence="2 3">
    <name type="scientific">Cordyceps fumosorosea (strain ARSEF 2679)</name>
    <name type="common">Isaria fumosorosea</name>
    <dbReference type="NCBI Taxonomy" id="1081104"/>
    <lineage>
        <taxon>Eukaryota</taxon>
        <taxon>Fungi</taxon>
        <taxon>Dikarya</taxon>
        <taxon>Ascomycota</taxon>
        <taxon>Pezizomycotina</taxon>
        <taxon>Sordariomycetes</taxon>
        <taxon>Hypocreomycetidae</taxon>
        <taxon>Hypocreales</taxon>
        <taxon>Cordycipitaceae</taxon>
        <taxon>Cordyceps</taxon>
    </lineage>
</organism>
<dbReference type="AlphaFoldDB" id="A0A167MRX4"/>
<gene>
    <name evidence="2" type="ORF">ISF_08289</name>
</gene>